<evidence type="ECO:0000256" key="1">
    <source>
        <dbReference type="ARBA" id="ARBA00004752"/>
    </source>
</evidence>
<dbReference type="UniPathway" id="UPA00219"/>
<dbReference type="InterPro" id="IPR038063">
    <property type="entry name" value="Transpep_catalytic_dom"/>
</dbReference>
<feature type="active site" description="Nucleophile" evidence="7">
    <location>
        <position position="482"/>
    </location>
</feature>
<feature type="active site" description="Proton donor/acceptor" evidence="7">
    <location>
        <position position="463"/>
    </location>
</feature>
<keyword evidence="11" id="KW-1185">Reference proteome</keyword>
<protein>
    <submittedName>
        <fullName evidence="10">L,D-transpeptidase family protein</fullName>
    </submittedName>
</protein>
<comment type="pathway">
    <text evidence="1 7">Cell wall biogenesis; peptidoglycan biosynthesis.</text>
</comment>
<dbReference type="SUPFAM" id="SSF141523">
    <property type="entry name" value="L,D-transpeptidase catalytic domain-like"/>
    <property type="match status" value="1"/>
</dbReference>
<dbReference type="Gene3D" id="1.10.101.10">
    <property type="entry name" value="PGBD-like superfamily/PGBD"/>
    <property type="match status" value="1"/>
</dbReference>
<dbReference type="PANTHER" id="PTHR41533">
    <property type="entry name" value="L,D-TRANSPEPTIDASE HI_1667-RELATED"/>
    <property type="match status" value="1"/>
</dbReference>
<dbReference type="PANTHER" id="PTHR41533:SF2">
    <property type="entry name" value="BLR7131 PROTEIN"/>
    <property type="match status" value="1"/>
</dbReference>
<feature type="chain" id="PRO_5022722987" evidence="8">
    <location>
        <begin position="40"/>
        <end position="582"/>
    </location>
</feature>
<reference evidence="10 11" key="1">
    <citation type="submission" date="2019-07" db="EMBL/GenBank/DDBJ databases">
        <title>Full genome sequence of Devosia sp. Gsoil 520.</title>
        <authorList>
            <person name="Im W.-T."/>
        </authorList>
    </citation>
    <scope>NUCLEOTIDE SEQUENCE [LARGE SCALE GENOMIC DNA]</scope>
    <source>
        <strain evidence="10 11">Gsoil 520</strain>
    </source>
</reference>
<dbReference type="GO" id="GO:0009252">
    <property type="term" value="P:peptidoglycan biosynthetic process"/>
    <property type="evidence" value="ECO:0007669"/>
    <property type="project" value="UniProtKB-UniPathway"/>
</dbReference>
<dbReference type="InterPro" id="IPR036366">
    <property type="entry name" value="PGBDSf"/>
</dbReference>
<evidence type="ECO:0000259" key="9">
    <source>
        <dbReference type="PROSITE" id="PS52029"/>
    </source>
</evidence>
<dbReference type="OrthoDB" id="9778545at2"/>
<evidence type="ECO:0000256" key="2">
    <source>
        <dbReference type="ARBA" id="ARBA00005992"/>
    </source>
</evidence>
<evidence type="ECO:0000256" key="5">
    <source>
        <dbReference type="ARBA" id="ARBA00022984"/>
    </source>
</evidence>
<dbReference type="AlphaFoldDB" id="A0A5B8LVQ6"/>
<dbReference type="SUPFAM" id="SSF47090">
    <property type="entry name" value="PGBD-like"/>
    <property type="match status" value="1"/>
</dbReference>
<comment type="similarity">
    <text evidence="2">Belongs to the YkuD family.</text>
</comment>
<sequence length="582" mass="63401">MTWWRGRCSVAVHGVPMNKFLVCLVAALAGAGSALPALAQDVAGLAAGPVIIAPPQTPLAQTIKSGLGAVYYSASRDSTAYNEAQKLYFFYGSRHFEPIWLDEAAKGEVVFSEPARKILKLFENAASEGLRPSDYLTSDLNPAGAKGDPIKMAALETAFSGAALRYADHIYNGRIKPQSVSANLDITPKPLDTAALLVQLATSADPVAVLTALEPTHPEFLALKAALATFDDTSLERPTPIAEGPTLRPGMSDPRVPLLRARLDLPPADGLVYDDALVDALKAFQATLDLDVDGVMGPATLAALNGGIPVTRADILANMERWRWMPRDLGQFNVMVNVPEFRLAINRDGREEYTTRVVVGTTKNQTPIFSDNIRHIVVNPYWNVPSSIIKGEVAPAVLRNPGYIDNQNMDLLYNGTPVSPWQVDWTQVSTSNFPFRVRQRPGPGNALGQIKFLFPNKHDVYLHDTPSKSLFARSFRAYSHGCVRVQNPMEFADALMANEANISRASLEAMFGPSERWVNPEHQIPVHIAYFTIRVEADGSLRSFGDVYGHNAKLIAAMGLDKPDLAREIIADAEPVVDELSP</sequence>
<dbReference type="GO" id="GO:0071555">
    <property type="term" value="P:cell wall organization"/>
    <property type="evidence" value="ECO:0007669"/>
    <property type="project" value="UniProtKB-UniRule"/>
</dbReference>
<dbReference type="PROSITE" id="PS52029">
    <property type="entry name" value="LD_TPASE"/>
    <property type="match status" value="1"/>
</dbReference>
<dbReference type="KEGG" id="dea:FPZ08_12270"/>
<evidence type="ECO:0000256" key="7">
    <source>
        <dbReference type="PROSITE-ProRule" id="PRU01373"/>
    </source>
</evidence>
<feature type="domain" description="L,D-TPase catalytic" evidence="9">
    <location>
        <begin position="332"/>
        <end position="503"/>
    </location>
</feature>
<dbReference type="GO" id="GO:0004180">
    <property type="term" value="F:carboxypeptidase activity"/>
    <property type="evidence" value="ECO:0007669"/>
    <property type="project" value="UniProtKB-ARBA"/>
</dbReference>
<dbReference type="CDD" id="cd16913">
    <property type="entry name" value="YkuD_like"/>
    <property type="match status" value="1"/>
</dbReference>
<dbReference type="InterPro" id="IPR002477">
    <property type="entry name" value="Peptidoglycan-bd-like"/>
</dbReference>
<evidence type="ECO:0000256" key="8">
    <source>
        <dbReference type="SAM" id="SignalP"/>
    </source>
</evidence>
<dbReference type="GO" id="GO:0016740">
    <property type="term" value="F:transferase activity"/>
    <property type="evidence" value="ECO:0007669"/>
    <property type="project" value="UniProtKB-KW"/>
</dbReference>
<dbReference type="Pfam" id="PF03734">
    <property type="entry name" value="YkuD"/>
    <property type="match status" value="1"/>
</dbReference>
<dbReference type="InterPro" id="IPR045380">
    <property type="entry name" value="LD_TPept_scaffold_dom"/>
</dbReference>
<dbReference type="InterPro" id="IPR005490">
    <property type="entry name" value="LD_TPept_cat_dom"/>
</dbReference>
<keyword evidence="6 7" id="KW-0961">Cell wall biogenesis/degradation</keyword>
<dbReference type="InterPro" id="IPR036365">
    <property type="entry name" value="PGBD-like_sf"/>
</dbReference>
<dbReference type="Pfam" id="PF20142">
    <property type="entry name" value="Scaffold"/>
    <property type="match status" value="1"/>
</dbReference>
<dbReference type="GO" id="GO:0008360">
    <property type="term" value="P:regulation of cell shape"/>
    <property type="evidence" value="ECO:0007669"/>
    <property type="project" value="UniProtKB-UniRule"/>
</dbReference>
<dbReference type="EMBL" id="CP042304">
    <property type="protein sequence ID" value="QDZ11470.1"/>
    <property type="molecule type" value="Genomic_DNA"/>
</dbReference>
<evidence type="ECO:0000256" key="4">
    <source>
        <dbReference type="ARBA" id="ARBA00022960"/>
    </source>
</evidence>
<keyword evidence="8" id="KW-0732">Signal</keyword>
<keyword evidence="3" id="KW-0808">Transferase</keyword>
<dbReference type="Pfam" id="PF01471">
    <property type="entry name" value="PG_binding_1"/>
    <property type="match status" value="1"/>
</dbReference>
<proteinExistence type="inferred from homology"/>
<organism evidence="10 11">
    <name type="scientific">Devosia ginsengisoli</name>
    <dbReference type="NCBI Taxonomy" id="400770"/>
    <lineage>
        <taxon>Bacteria</taxon>
        <taxon>Pseudomonadati</taxon>
        <taxon>Pseudomonadota</taxon>
        <taxon>Alphaproteobacteria</taxon>
        <taxon>Hyphomicrobiales</taxon>
        <taxon>Devosiaceae</taxon>
        <taxon>Devosia</taxon>
    </lineage>
</organism>
<evidence type="ECO:0000256" key="6">
    <source>
        <dbReference type="ARBA" id="ARBA00023316"/>
    </source>
</evidence>
<dbReference type="InterPro" id="IPR052905">
    <property type="entry name" value="LD-transpeptidase_YkuD-like"/>
</dbReference>
<evidence type="ECO:0000256" key="3">
    <source>
        <dbReference type="ARBA" id="ARBA00022679"/>
    </source>
</evidence>
<keyword evidence="5 7" id="KW-0573">Peptidoglycan synthesis</keyword>
<feature type="signal peptide" evidence="8">
    <location>
        <begin position="1"/>
        <end position="39"/>
    </location>
</feature>
<gene>
    <name evidence="10" type="ORF">FPZ08_12270</name>
</gene>
<accession>A0A5B8LVQ6</accession>
<name>A0A5B8LVQ6_9HYPH</name>
<dbReference type="Proteomes" id="UP000315364">
    <property type="component" value="Chromosome"/>
</dbReference>
<evidence type="ECO:0000313" key="11">
    <source>
        <dbReference type="Proteomes" id="UP000315364"/>
    </source>
</evidence>
<evidence type="ECO:0000313" key="10">
    <source>
        <dbReference type="EMBL" id="QDZ11470.1"/>
    </source>
</evidence>
<dbReference type="Gene3D" id="2.40.440.10">
    <property type="entry name" value="L,D-transpeptidase catalytic domain-like"/>
    <property type="match status" value="1"/>
</dbReference>
<keyword evidence="4 7" id="KW-0133">Cell shape</keyword>